<name>A0A9W9WER2_9EURO</name>
<dbReference type="Pfam" id="PF00069">
    <property type="entry name" value="Pkinase"/>
    <property type="match status" value="1"/>
</dbReference>
<reference evidence="9" key="1">
    <citation type="submission" date="2022-12" db="EMBL/GenBank/DDBJ databases">
        <authorList>
            <person name="Petersen C."/>
        </authorList>
    </citation>
    <scope>NUCLEOTIDE SEQUENCE</scope>
    <source>
        <strain evidence="9">IBT 17660</strain>
    </source>
</reference>
<evidence type="ECO:0000256" key="3">
    <source>
        <dbReference type="ARBA" id="ARBA00022679"/>
    </source>
</evidence>
<dbReference type="InterPro" id="IPR000719">
    <property type="entry name" value="Prot_kinase_dom"/>
</dbReference>
<dbReference type="EMBL" id="JAPWDO010000009">
    <property type="protein sequence ID" value="KAJ5456828.1"/>
    <property type="molecule type" value="Genomic_DNA"/>
</dbReference>
<proteinExistence type="predicted"/>
<evidence type="ECO:0000259" key="8">
    <source>
        <dbReference type="PROSITE" id="PS50011"/>
    </source>
</evidence>
<reference evidence="9" key="2">
    <citation type="journal article" date="2023" name="IMA Fungus">
        <title>Comparative genomic study of the Penicillium genus elucidates a diverse pangenome and 15 lateral gene transfer events.</title>
        <authorList>
            <person name="Petersen C."/>
            <person name="Sorensen T."/>
            <person name="Nielsen M.R."/>
            <person name="Sondergaard T.E."/>
            <person name="Sorensen J.L."/>
            <person name="Fitzpatrick D.A."/>
            <person name="Frisvad J.C."/>
            <person name="Nielsen K.L."/>
        </authorList>
    </citation>
    <scope>NUCLEOTIDE SEQUENCE</scope>
    <source>
        <strain evidence="9">IBT 17660</strain>
    </source>
</reference>
<dbReference type="Gene3D" id="1.10.510.10">
    <property type="entry name" value="Transferase(Phosphotransferase) domain 1"/>
    <property type="match status" value="1"/>
</dbReference>
<keyword evidence="10" id="KW-1185">Reference proteome</keyword>
<evidence type="ECO:0000256" key="5">
    <source>
        <dbReference type="ARBA" id="ARBA00022777"/>
    </source>
</evidence>
<dbReference type="PANTHER" id="PTHR44167:SF23">
    <property type="entry name" value="CDC7 KINASE, ISOFORM A-RELATED"/>
    <property type="match status" value="1"/>
</dbReference>
<feature type="region of interest" description="Disordered" evidence="7">
    <location>
        <begin position="593"/>
        <end position="614"/>
    </location>
</feature>
<organism evidence="9 10">
    <name type="scientific">Penicillium desertorum</name>
    <dbReference type="NCBI Taxonomy" id="1303715"/>
    <lineage>
        <taxon>Eukaryota</taxon>
        <taxon>Fungi</taxon>
        <taxon>Dikarya</taxon>
        <taxon>Ascomycota</taxon>
        <taxon>Pezizomycotina</taxon>
        <taxon>Eurotiomycetes</taxon>
        <taxon>Eurotiomycetidae</taxon>
        <taxon>Eurotiales</taxon>
        <taxon>Aspergillaceae</taxon>
        <taxon>Penicillium</taxon>
    </lineage>
</organism>
<evidence type="ECO:0000313" key="9">
    <source>
        <dbReference type="EMBL" id="KAJ5456828.1"/>
    </source>
</evidence>
<dbReference type="SUPFAM" id="SSF56112">
    <property type="entry name" value="Protein kinase-like (PK-like)"/>
    <property type="match status" value="1"/>
</dbReference>
<keyword evidence="4" id="KW-0547">Nucleotide-binding</keyword>
<sequence>MESLPPSPTSSGATTEPNTPEPVRPDVGRFAMLMPMNQMARSAIDAAVDSGSEHHKKFIKETVFDNRPTRCFELSLTTLPEHVDLGWRIGSGRQDLNNGGVDLLLCTEDDKKKDYPGSDEDRVAGIHARFSWLKGAGGFFLIADNKRRKKVMMNGEIFRTDQRLIQLRNTIMIGECVFFLRYENLSAEEDEQFQVELTKHFREHYKTQSPLALPIPKEIDMHFGDWIVQNPISKRAFSIVYMVINIRTGQPATARQISKSRRNVAAVEQELEMTRRISGLSNRRLSTTFQWYHRLGQTKAQTARIGSCFNQCLKPTLDVILHEYILISPLVNTTFRSLYVSNVSAEDRVACFAQLLEAIDFLHRHGIWHRDVKPDSVLVRSYDPPDVMLTDFGCASDATDILYDGAGTKQYRAPEQAEGRTHDRAVDYWGCGIIGLELILKRPIESRIVPGLGLTYYQKVLVDLQDSPLARCSRKMLEEAPGSRMTAFDALLDLRGPKTGGAQIDPEVRCDPPGCLSSKADLIEVHSDNGAADLAANFVANDESSIADGGSPAQVDSRNGFARSSSTDLVEPLSDNNSHAHVNESCVVMTGDRYTTESNKGRKLMPCESKEPRD</sequence>
<evidence type="ECO:0000256" key="1">
    <source>
        <dbReference type="ARBA" id="ARBA00012513"/>
    </source>
</evidence>
<keyword evidence="5" id="KW-0418">Kinase</keyword>
<feature type="compositionally biased region" description="Polar residues" evidence="7">
    <location>
        <begin position="9"/>
        <end position="18"/>
    </location>
</feature>
<comment type="caution">
    <text evidence="9">The sequence shown here is derived from an EMBL/GenBank/DDBJ whole genome shotgun (WGS) entry which is preliminary data.</text>
</comment>
<evidence type="ECO:0000256" key="2">
    <source>
        <dbReference type="ARBA" id="ARBA00022527"/>
    </source>
</evidence>
<keyword evidence="2" id="KW-0723">Serine/threonine-protein kinase</keyword>
<dbReference type="GO" id="GO:0004674">
    <property type="term" value="F:protein serine/threonine kinase activity"/>
    <property type="evidence" value="ECO:0007669"/>
    <property type="project" value="UniProtKB-KW"/>
</dbReference>
<gene>
    <name evidence="9" type="ORF">N7530_012102</name>
</gene>
<dbReference type="InterPro" id="IPR011009">
    <property type="entry name" value="Kinase-like_dom_sf"/>
</dbReference>
<dbReference type="EC" id="2.7.11.1" evidence="1"/>
<evidence type="ECO:0000256" key="7">
    <source>
        <dbReference type="SAM" id="MobiDB-lite"/>
    </source>
</evidence>
<dbReference type="Proteomes" id="UP001147760">
    <property type="component" value="Unassembled WGS sequence"/>
</dbReference>
<dbReference type="GO" id="GO:0005524">
    <property type="term" value="F:ATP binding"/>
    <property type="evidence" value="ECO:0007669"/>
    <property type="project" value="UniProtKB-KW"/>
</dbReference>
<feature type="region of interest" description="Disordered" evidence="7">
    <location>
        <begin position="545"/>
        <end position="577"/>
    </location>
</feature>
<dbReference type="GO" id="GO:0044773">
    <property type="term" value="P:mitotic DNA damage checkpoint signaling"/>
    <property type="evidence" value="ECO:0007669"/>
    <property type="project" value="TreeGrafter"/>
</dbReference>
<dbReference type="PROSITE" id="PS50011">
    <property type="entry name" value="PROTEIN_KINASE_DOM"/>
    <property type="match status" value="1"/>
</dbReference>
<feature type="region of interest" description="Disordered" evidence="7">
    <location>
        <begin position="1"/>
        <end position="26"/>
    </location>
</feature>
<keyword evidence="6" id="KW-0067">ATP-binding</keyword>
<evidence type="ECO:0000313" key="10">
    <source>
        <dbReference type="Proteomes" id="UP001147760"/>
    </source>
</evidence>
<dbReference type="GO" id="GO:0005634">
    <property type="term" value="C:nucleus"/>
    <property type="evidence" value="ECO:0007669"/>
    <property type="project" value="TreeGrafter"/>
</dbReference>
<dbReference type="OrthoDB" id="5979581at2759"/>
<feature type="domain" description="Protein kinase" evidence="8">
    <location>
        <begin position="226"/>
        <end position="508"/>
    </location>
</feature>
<evidence type="ECO:0000256" key="6">
    <source>
        <dbReference type="ARBA" id="ARBA00022840"/>
    </source>
</evidence>
<keyword evidence="3" id="KW-0808">Transferase</keyword>
<dbReference type="SMART" id="SM00220">
    <property type="entry name" value="S_TKc"/>
    <property type="match status" value="1"/>
</dbReference>
<protein>
    <recommendedName>
        <fullName evidence="1">non-specific serine/threonine protein kinase</fullName>
        <ecNumber evidence="1">2.7.11.1</ecNumber>
    </recommendedName>
</protein>
<evidence type="ECO:0000256" key="4">
    <source>
        <dbReference type="ARBA" id="ARBA00022741"/>
    </source>
</evidence>
<dbReference type="AlphaFoldDB" id="A0A9W9WER2"/>
<feature type="compositionally biased region" description="Polar residues" evidence="7">
    <location>
        <begin position="554"/>
        <end position="577"/>
    </location>
</feature>
<dbReference type="PANTHER" id="PTHR44167">
    <property type="entry name" value="OVARIAN-SPECIFIC SERINE/THREONINE-PROTEIN KINASE LOK-RELATED"/>
    <property type="match status" value="1"/>
</dbReference>
<accession>A0A9W9WER2</accession>